<dbReference type="PROSITE" id="PS51078">
    <property type="entry name" value="ICLR_ED"/>
    <property type="match status" value="1"/>
</dbReference>
<dbReference type="Pfam" id="PF09339">
    <property type="entry name" value="HTH_IclR"/>
    <property type="match status" value="1"/>
</dbReference>
<dbReference type="EMBL" id="CP018135">
    <property type="protein sequence ID" value="APF40804.1"/>
    <property type="molecule type" value="Genomic_DNA"/>
</dbReference>
<evidence type="ECO:0000256" key="2">
    <source>
        <dbReference type="ARBA" id="ARBA00023125"/>
    </source>
</evidence>
<feature type="domain" description="HTH iclR-type" evidence="4">
    <location>
        <begin position="13"/>
        <end position="73"/>
    </location>
</feature>
<keyword evidence="2" id="KW-0238">DNA-binding</keyword>
<dbReference type="InterPro" id="IPR036388">
    <property type="entry name" value="WH-like_DNA-bd_sf"/>
</dbReference>
<dbReference type="PANTHER" id="PTHR30136:SF24">
    <property type="entry name" value="HTH-TYPE TRANSCRIPTIONAL REPRESSOR ALLR"/>
    <property type="match status" value="1"/>
</dbReference>
<dbReference type="Gene3D" id="3.30.450.40">
    <property type="match status" value="1"/>
</dbReference>
<feature type="domain" description="IclR-ED" evidence="5">
    <location>
        <begin position="74"/>
        <end position="257"/>
    </location>
</feature>
<dbReference type="GO" id="GO:0003700">
    <property type="term" value="F:DNA-binding transcription factor activity"/>
    <property type="evidence" value="ECO:0007669"/>
    <property type="project" value="TreeGrafter"/>
</dbReference>
<keyword evidence="7" id="KW-1185">Reference proteome</keyword>
<evidence type="ECO:0000259" key="4">
    <source>
        <dbReference type="PROSITE" id="PS51077"/>
    </source>
</evidence>
<evidence type="ECO:0008006" key="8">
    <source>
        <dbReference type="Google" id="ProtNLM"/>
    </source>
</evidence>
<dbReference type="STRING" id="556325.BHE16_07045"/>
<evidence type="ECO:0000259" key="5">
    <source>
        <dbReference type="PROSITE" id="PS51078"/>
    </source>
</evidence>
<dbReference type="SUPFAM" id="SSF55781">
    <property type="entry name" value="GAF domain-like"/>
    <property type="match status" value="1"/>
</dbReference>
<dbReference type="InterPro" id="IPR029016">
    <property type="entry name" value="GAF-like_dom_sf"/>
</dbReference>
<dbReference type="InterPro" id="IPR005471">
    <property type="entry name" value="Tscrpt_reg_IclR_N"/>
</dbReference>
<dbReference type="InterPro" id="IPR050707">
    <property type="entry name" value="HTH_MetabolicPath_Reg"/>
</dbReference>
<dbReference type="SUPFAM" id="SSF46785">
    <property type="entry name" value="Winged helix' DNA-binding domain"/>
    <property type="match status" value="1"/>
</dbReference>
<name>A0A1L2ZN46_9MICC</name>
<accession>A0A1L2ZN46</accession>
<evidence type="ECO:0000313" key="6">
    <source>
        <dbReference type="EMBL" id="APF40804.1"/>
    </source>
</evidence>
<dbReference type="Gene3D" id="1.10.10.10">
    <property type="entry name" value="Winged helix-like DNA-binding domain superfamily/Winged helix DNA-binding domain"/>
    <property type="match status" value="1"/>
</dbReference>
<evidence type="ECO:0000313" key="7">
    <source>
        <dbReference type="Proteomes" id="UP000183530"/>
    </source>
</evidence>
<dbReference type="GO" id="GO:0045892">
    <property type="term" value="P:negative regulation of DNA-templated transcription"/>
    <property type="evidence" value="ECO:0007669"/>
    <property type="project" value="TreeGrafter"/>
</dbReference>
<proteinExistence type="predicted"/>
<dbReference type="RefSeq" id="WP_071894281.1">
    <property type="nucleotide sequence ID" value="NZ_CP018135.1"/>
</dbReference>
<evidence type="ECO:0000256" key="1">
    <source>
        <dbReference type="ARBA" id="ARBA00023015"/>
    </source>
</evidence>
<dbReference type="KEGG" id="nae:BHE16_07045"/>
<dbReference type="Proteomes" id="UP000183530">
    <property type="component" value="Chromosome"/>
</dbReference>
<dbReference type="PANTHER" id="PTHR30136">
    <property type="entry name" value="HELIX-TURN-HELIX TRANSCRIPTIONAL REGULATOR, ICLR FAMILY"/>
    <property type="match status" value="1"/>
</dbReference>
<evidence type="ECO:0000256" key="3">
    <source>
        <dbReference type="ARBA" id="ARBA00023163"/>
    </source>
</evidence>
<sequence length="261" mass="28372">MKRIQRKLPAYPIESVDNVLALLEMLRDLRPIRLAEAAAELGVSRSTAHRLLAMLVYRGYADQDASRRYVPGPALGVATSSEVWTATLRKIAQPHLEILAGRTAQTTNLMIRAGAWVRFLSTVEGRDPLRIGDRRGVVLPVEAVSAGKAMLAHLPWAEVRQLLEYDDAARQSAFTSVQLDSLERELATVRVRGFAANFQGTEEGVSALGVAVRDAGGEVVGGLSVSARVSKFRELFESGLAAEVLAARDRLEADLPDFNAV</sequence>
<protein>
    <recommendedName>
        <fullName evidence="8">IclR family transcriptional regulator</fullName>
    </recommendedName>
</protein>
<dbReference type="GO" id="GO:0003677">
    <property type="term" value="F:DNA binding"/>
    <property type="evidence" value="ECO:0007669"/>
    <property type="project" value="UniProtKB-KW"/>
</dbReference>
<organism evidence="6 7">
    <name type="scientific">Neomicrococcus aestuarii</name>
    <dbReference type="NCBI Taxonomy" id="556325"/>
    <lineage>
        <taxon>Bacteria</taxon>
        <taxon>Bacillati</taxon>
        <taxon>Actinomycetota</taxon>
        <taxon>Actinomycetes</taxon>
        <taxon>Micrococcales</taxon>
        <taxon>Micrococcaceae</taxon>
        <taxon>Neomicrococcus</taxon>
    </lineage>
</organism>
<keyword evidence="3" id="KW-0804">Transcription</keyword>
<dbReference type="InterPro" id="IPR014757">
    <property type="entry name" value="Tscrpt_reg_IclR_C"/>
</dbReference>
<gene>
    <name evidence="6" type="ORF">BHE16_07045</name>
</gene>
<dbReference type="InterPro" id="IPR036390">
    <property type="entry name" value="WH_DNA-bd_sf"/>
</dbReference>
<dbReference type="PROSITE" id="PS51077">
    <property type="entry name" value="HTH_ICLR"/>
    <property type="match status" value="1"/>
</dbReference>
<dbReference type="SMART" id="SM00346">
    <property type="entry name" value="HTH_ICLR"/>
    <property type="match status" value="1"/>
</dbReference>
<keyword evidence="1" id="KW-0805">Transcription regulation</keyword>
<dbReference type="AlphaFoldDB" id="A0A1L2ZN46"/>
<reference evidence="6 7" key="1">
    <citation type="submission" date="2016-11" db="EMBL/GenBank/DDBJ databases">
        <title>Genome sequencing of Zhihengliuella aestuarii B18 antagonistic to Plasmodiophora brassicae.</title>
        <authorList>
            <person name="Luo Y."/>
        </authorList>
    </citation>
    <scope>NUCLEOTIDE SEQUENCE [LARGE SCALE GENOMIC DNA]</scope>
    <source>
        <strain evidence="6 7">B18</strain>
    </source>
</reference>
<dbReference type="Pfam" id="PF01614">
    <property type="entry name" value="IclR_C"/>
    <property type="match status" value="1"/>
</dbReference>